<dbReference type="PANTHER" id="PTHR12506:SF69">
    <property type="entry name" value="C3H1-TYPE DOMAIN-CONTAINING PROTEIN"/>
    <property type="match status" value="1"/>
</dbReference>
<feature type="domain" description="C3H1-type" evidence="7">
    <location>
        <begin position="79"/>
        <end position="107"/>
    </location>
</feature>
<protein>
    <recommendedName>
        <fullName evidence="7">C3H1-type domain-containing protein</fullName>
    </recommendedName>
</protein>
<feature type="zinc finger region" description="C3H1-type" evidence="5">
    <location>
        <begin position="113"/>
        <end position="141"/>
    </location>
</feature>
<dbReference type="GO" id="GO:0008270">
    <property type="term" value="F:zinc ion binding"/>
    <property type="evidence" value="ECO:0007669"/>
    <property type="project" value="UniProtKB-KW"/>
</dbReference>
<organism evidence="8 9">
    <name type="scientific">Eruca vesicaria subsp. sativa</name>
    <name type="common">Garden rocket</name>
    <name type="synonym">Eruca sativa</name>
    <dbReference type="NCBI Taxonomy" id="29727"/>
    <lineage>
        <taxon>Eukaryota</taxon>
        <taxon>Viridiplantae</taxon>
        <taxon>Streptophyta</taxon>
        <taxon>Embryophyta</taxon>
        <taxon>Tracheophyta</taxon>
        <taxon>Spermatophyta</taxon>
        <taxon>Magnoliopsida</taxon>
        <taxon>eudicotyledons</taxon>
        <taxon>Gunneridae</taxon>
        <taxon>Pentapetalae</taxon>
        <taxon>rosids</taxon>
        <taxon>malvids</taxon>
        <taxon>Brassicales</taxon>
        <taxon>Brassicaceae</taxon>
        <taxon>Brassiceae</taxon>
        <taxon>Eruca</taxon>
    </lineage>
</organism>
<evidence type="ECO:0000256" key="2">
    <source>
        <dbReference type="ARBA" id="ARBA00022771"/>
    </source>
</evidence>
<evidence type="ECO:0000256" key="5">
    <source>
        <dbReference type="PROSITE-ProRule" id="PRU00723"/>
    </source>
</evidence>
<dbReference type="InterPro" id="IPR000571">
    <property type="entry name" value="Znf_CCCH"/>
</dbReference>
<evidence type="ECO:0000313" key="9">
    <source>
        <dbReference type="Proteomes" id="UP001642260"/>
    </source>
</evidence>
<dbReference type="GO" id="GO:0003677">
    <property type="term" value="F:DNA binding"/>
    <property type="evidence" value="ECO:0007669"/>
    <property type="project" value="UniProtKB-KW"/>
</dbReference>
<evidence type="ECO:0000256" key="3">
    <source>
        <dbReference type="ARBA" id="ARBA00022833"/>
    </source>
</evidence>
<dbReference type="InterPro" id="IPR050974">
    <property type="entry name" value="Plant_ZF_CCCH"/>
</dbReference>
<feature type="zinc finger region" description="C3H1-type" evidence="5">
    <location>
        <begin position="79"/>
        <end position="107"/>
    </location>
</feature>
<dbReference type="AlphaFoldDB" id="A0ABC8IT56"/>
<evidence type="ECO:0000259" key="7">
    <source>
        <dbReference type="PROSITE" id="PS50103"/>
    </source>
</evidence>
<evidence type="ECO:0000256" key="6">
    <source>
        <dbReference type="SAM" id="MobiDB-lite"/>
    </source>
</evidence>
<keyword evidence="3 5" id="KW-0862">Zinc</keyword>
<reference evidence="8 9" key="1">
    <citation type="submission" date="2022-03" db="EMBL/GenBank/DDBJ databases">
        <authorList>
            <person name="Macdonald S."/>
            <person name="Ahmed S."/>
            <person name="Newling K."/>
        </authorList>
    </citation>
    <scope>NUCLEOTIDE SEQUENCE [LARGE SCALE GENOMIC DNA]</scope>
</reference>
<dbReference type="Pfam" id="PF00642">
    <property type="entry name" value="zf-CCCH"/>
    <property type="match status" value="4"/>
</dbReference>
<feature type="compositionally biased region" description="Basic and acidic residues" evidence="6">
    <location>
        <begin position="1"/>
        <end position="29"/>
    </location>
</feature>
<keyword evidence="2 5" id="KW-0863">Zinc-finger</keyword>
<dbReference type="SUPFAM" id="SSF90229">
    <property type="entry name" value="CCCH zinc finger"/>
    <property type="match status" value="3"/>
</dbReference>
<feature type="compositionally biased region" description="Basic and acidic residues" evidence="6">
    <location>
        <begin position="297"/>
        <end position="308"/>
    </location>
</feature>
<feature type="domain" description="C3H1-type" evidence="7">
    <location>
        <begin position="143"/>
        <end position="171"/>
    </location>
</feature>
<name>A0ABC8IT56_ERUVS</name>
<accession>A0ABC8IT56</accession>
<dbReference type="Proteomes" id="UP001642260">
    <property type="component" value="Unassembled WGS sequence"/>
</dbReference>
<feature type="compositionally biased region" description="Basic and acidic residues" evidence="6">
    <location>
        <begin position="49"/>
        <end position="70"/>
    </location>
</feature>
<dbReference type="Gene3D" id="4.10.1000.10">
    <property type="entry name" value="Zinc finger, CCCH-type"/>
    <property type="match status" value="3"/>
</dbReference>
<sequence length="357" mass="41539">MKEITQNRMSDREKLEMESEEAKETDTRTELTSMEETEGQDTDLGTSESDWRHERDPRSSNETQTRHELDQSSEYHPLRAGVADCYYYLKNGSCFFGRSCRFNHPPRTHDTMQPSGRNCRRYLDTGQCIHGSQCWFNHPPSPYPDVRDCRQYLQTGECSYGPKCRFNHPSPPPPTQSAPFFQKGSCKYGSECRFTHSTGEDGAEPMRQATTWGKNFHEKKHGAKSRSRPWKRVTKLNRYMQGYDLDEQKQKKMKVEHLRIDVQSGEGGSQTAQRLEIPENPNVIAQENQQEQADMEGQNREAQEKAEEERRQLIAIDRTRARLRLERMRPRVLTDNVDQVREVLPDIGIDRKEGDGF</sequence>
<evidence type="ECO:0000256" key="4">
    <source>
        <dbReference type="ARBA" id="ARBA00023125"/>
    </source>
</evidence>
<dbReference type="SMART" id="SM00356">
    <property type="entry name" value="ZnF_C3H1"/>
    <property type="match status" value="4"/>
</dbReference>
<feature type="region of interest" description="Disordered" evidence="6">
    <location>
        <begin position="1"/>
        <end position="72"/>
    </location>
</feature>
<dbReference type="PROSITE" id="PS50103">
    <property type="entry name" value="ZF_C3H1"/>
    <property type="match status" value="4"/>
</dbReference>
<feature type="domain" description="C3H1-type" evidence="7">
    <location>
        <begin position="113"/>
        <end position="141"/>
    </location>
</feature>
<dbReference type="PANTHER" id="PTHR12506">
    <property type="entry name" value="PROTEIN PHOSPHATASE RELATED"/>
    <property type="match status" value="1"/>
</dbReference>
<comment type="caution">
    <text evidence="8">The sequence shown here is derived from an EMBL/GenBank/DDBJ whole genome shotgun (WGS) entry which is preliminary data.</text>
</comment>
<gene>
    <name evidence="8" type="ORF">ERUC_LOCUS2459</name>
</gene>
<evidence type="ECO:0000256" key="1">
    <source>
        <dbReference type="ARBA" id="ARBA00022723"/>
    </source>
</evidence>
<keyword evidence="4" id="KW-0238">DNA-binding</keyword>
<evidence type="ECO:0000313" key="8">
    <source>
        <dbReference type="EMBL" id="CAH8298970.1"/>
    </source>
</evidence>
<keyword evidence="9" id="KW-1185">Reference proteome</keyword>
<dbReference type="GO" id="GO:0003729">
    <property type="term" value="F:mRNA binding"/>
    <property type="evidence" value="ECO:0007669"/>
    <property type="project" value="UniProtKB-ARBA"/>
</dbReference>
<feature type="region of interest" description="Disordered" evidence="6">
    <location>
        <begin position="289"/>
        <end position="308"/>
    </location>
</feature>
<dbReference type="InterPro" id="IPR036855">
    <property type="entry name" value="Znf_CCCH_sf"/>
</dbReference>
<feature type="zinc finger region" description="C3H1-type" evidence="5">
    <location>
        <begin position="143"/>
        <end position="171"/>
    </location>
</feature>
<feature type="domain" description="C3H1-type" evidence="7">
    <location>
        <begin position="172"/>
        <end position="199"/>
    </location>
</feature>
<dbReference type="EMBL" id="CAKOAT010052932">
    <property type="protein sequence ID" value="CAH8298970.1"/>
    <property type="molecule type" value="Genomic_DNA"/>
</dbReference>
<feature type="zinc finger region" description="C3H1-type" evidence="5">
    <location>
        <begin position="172"/>
        <end position="199"/>
    </location>
</feature>
<proteinExistence type="predicted"/>
<keyword evidence="1 5" id="KW-0479">Metal-binding</keyword>